<keyword evidence="2" id="KW-1185">Reference proteome</keyword>
<dbReference type="Pfam" id="PF13489">
    <property type="entry name" value="Methyltransf_23"/>
    <property type="match status" value="1"/>
</dbReference>
<sequence length="275" mass="30294">MPQPTVLAASLLALAVIGWGFAQSLPGLLSAWQHPVWEQTRELLQLPELAGALALVPERSAQVATHYLTYLLNGLFIEQHAQSLDNRRGFTDWVAAQSPRRVADYGGGFGGLARMIGAACPSAEVEVIEPHPHPLAIERARRSPNVHYRPALDGEYDILIATDVFEHVPDPLGLAAETAAALKPGGHYLIANCFQPVILCHLPQTFHFRHSWDRALRALGLEPTEAVVYGRAFQRRGGLNLEAARAIEHRSRRLWPLTRPLPGRIARPLTKALLN</sequence>
<evidence type="ECO:0008006" key="3">
    <source>
        <dbReference type="Google" id="ProtNLM"/>
    </source>
</evidence>
<dbReference type="EMBL" id="NRRY01000055">
    <property type="protein sequence ID" value="MBK1620992.1"/>
    <property type="molecule type" value="Genomic_DNA"/>
</dbReference>
<comment type="caution">
    <text evidence="1">The sequence shown here is derived from an EMBL/GenBank/DDBJ whole genome shotgun (WGS) entry which is preliminary data.</text>
</comment>
<evidence type="ECO:0000313" key="1">
    <source>
        <dbReference type="EMBL" id="MBK1620992.1"/>
    </source>
</evidence>
<gene>
    <name evidence="1" type="ORF">CKO42_21715</name>
</gene>
<reference evidence="1 2" key="1">
    <citation type="journal article" date="2020" name="Microorganisms">
        <title>Osmotic Adaptation and Compatible Solute Biosynthesis of Phototrophic Bacteria as Revealed from Genome Analyses.</title>
        <authorList>
            <person name="Imhoff J.F."/>
            <person name="Rahn T."/>
            <person name="Kunzel S."/>
            <person name="Keller A."/>
            <person name="Neulinger S.C."/>
        </authorList>
    </citation>
    <scope>NUCLEOTIDE SEQUENCE [LARGE SCALE GENOMIC DNA]</scope>
    <source>
        <strain evidence="1 2">DSM 25653</strain>
    </source>
</reference>
<dbReference type="InterPro" id="IPR029063">
    <property type="entry name" value="SAM-dependent_MTases_sf"/>
</dbReference>
<dbReference type="Proteomes" id="UP001138768">
    <property type="component" value="Unassembled WGS sequence"/>
</dbReference>
<dbReference type="SUPFAM" id="SSF53335">
    <property type="entry name" value="S-adenosyl-L-methionine-dependent methyltransferases"/>
    <property type="match status" value="1"/>
</dbReference>
<dbReference type="Gene3D" id="3.40.50.150">
    <property type="entry name" value="Vaccinia Virus protein VP39"/>
    <property type="match status" value="1"/>
</dbReference>
<evidence type="ECO:0000313" key="2">
    <source>
        <dbReference type="Proteomes" id="UP001138768"/>
    </source>
</evidence>
<dbReference type="CDD" id="cd02440">
    <property type="entry name" value="AdoMet_MTases"/>
    <property type="match status" value="1"/>
</dbReference>
<protein>
    <recommendedName>
        <fullName evidence="3">Class I SAM-dependent methyltransferase</fullName>
    </recommendedName>
</protein>
<dbReference type="AlphaFoldDB" id="A0A9X0WCN8"/>
<proteinExistence type="predicted"/>
<accession>A0A9X0WCN8</accession>
<name>A0A9X0WCN8_9GAMM</name>
<organism evidence="1 2">
    <name type="scientific">Lamprobacter modestohalophilus</name>
    <dbReference type="NCBI Taxonomy" id="1064514"/>
    <lineage>
        <taxon>Bacteria</taxon>
        <taxon>Pseudomonadati</taxon>
        <taxon>Pseudomonadota</taxon>
        <taxon>Gammaproteobacteria</taxon>
        <taxon>Chromatiales</taxon>
        <taxon>Chromatiaceae</taxon>
        <taxon>Lamprobacter</taxon>
    </lineage>
</organism>